<proteinExistence type="predicted"/>
<organism evidence="1 2">
    <name type="scientific">Golovinomyces cichoracearum</name>
    <dbReference type="NCBI Taxonomy" id="62708"/>
    <lineage>
        <taxon>Eukaryota</taxon>
        <taxon>Fungi</taxon>
        <taxon>Dikarya</taxon>
        <taxon>Ascomycota</taxon>
        <taxon>Pezizomycotina</taxon>
        <taxon>Leotiomycetes</taxon>
        <taxon>Erysiphales</taxon>
        <taxon>Erysiphaceae</taxon>
        <taxon>Golovinomyces</taxon>
    </lineage>
</organism>
<gene>
    <name evidence="1" type="ORF">GcM1_204008</name>
</gene>
<dbReference type="EMBL" id="MCBS01020481">
    <property type="protein sequence ID" value="RKF79172.1"/>
    <property type="molecule type" value="Genomic_DNA"/>
</dbReference>
<evidence type="ECO:0000313" key="1">
    <source>
        <dbReference type="EMBL" id="RKF79172.1"/>
    </source>
</evidence>
<dbReference type="Proteomes" id="UP000285326">
    <property type="component" value="Unassembled WGS sequence"/>
</dbReference>
<name>A0A420IXA5_9PEZI</name>
<reference evidence="1 2" key="1">
    <citation type="journal article" date="2018" name="BMC Genomics">
        <title>Comparative genome analyses reveal sequence features reflecting distinct modes of host-adaptation between dicot and monocot powdery mildew.</title>
        <authorList>
            <person name="Wu Y."/>
            <person name="Ma X."/>
            <person name="Pan Z."/>
            <person name="Kale S.D."/>
            <person name="Song Y."/>
            <person name="King H."/>
            <person name="Zhang Q."/>
            <person name="Presley C."/>
            <person name="Deng X."/>
            <person name="Wei C.I."/>
            <person name="Xiao S."/>
        </authorList>
    </citation>
    <scope>NUCLEOTIDE SEQUENCE [LARGE SCALE GENOMIC DNA]</scope>
    <source>
        <strain evidence="1">UMSG1</strain>
    </source>
</reference>
<dbReference type="AlphaFoldDB" id="A0A420IXA5"/>
<sequence length="492" mass="55145">MISQINAASISNTAAQAQTVPAPTPVTLPPNNHLNPAVNRKPRKFQSWNGELQSFNCFLREVEDCIEIDRELMGLDRAVWFGINSSLPVNAKQKRTFGNKKEKEDKQEVLANLKQKETQNFSDFFHKFNEALAGSGGQEWTEDSKVFWLRRSLSESLKDQLFTVSLDPDNYYGSVRTIEEVAYRFERSRQFKANRGTGQVLDISPTDRNPRSPRVDSDGDVIMNRIASGTNGLNHTTNESRSTIAQGQVIKNKGNGRRRAALVDGAELNYCKANNLCHRCGTNAHYVAKCLYLPPTRPETQIRATLMNIAPKLEDESEESDELGEVQGKARAPEPTERALIAWEECKLKIDDEPTLINIVLNKVYFSHALIDNGFQCYAAVSENVYQDLNLPLVPIPQHEVCGAFGAMTVAFIRGVTSFARRSSCPGKVLDDTQKGLSNTTSQCCKTREIEDGCPYISSYKKLQIIKEMKTATLLNGIDFVKKLRGLKIRMN</sequence>
<protein>
    <submittedName>
        <fullName evidence="1">Putative eka-like protein</fullName>
    </submittedName>
</protein>
<accession>A0A420IXA5</accession>
<comment type="caution">
    <text evidence="1">The sequence shown here is derived from an EMBL/GenBank/DDBJ whole genome shotgun (WGS) entry which is preliminary data.</text>
</comment>
<evidence type="ECO:0000313" key="2">
    <source>
        <dbReference type="Proteomes" id="UP000285326"/>
    </source>
</evidence>